<reference evidence="1" key="1">
    <citation type="journal article" date="2015" name="Nature">
        <title>Complex archaea that bridge the gap between prokaryotes and eukaryotes.</title>
        <authorList>
            <person name="Spang A."/>
            <person name="Saw J.H."/>
            <person name="Jorgensen S.L."/>
            <person name="Zaremba-Niedzwiedzka K."/>
            <person name="Martijn J."/>
            <person name="Lind A.E."/>
            <person name="van Eijk R."/>
            <person name="Schleper C."/>
            <person name="Guy L."/>
            <person name="Ettema T.J."/>
        </authorList>
    </citation>
    <scope>NUCLEOTIDE SEQUENCE</scope>
</reference>
<dbReference type="AlphaFoldDB" id="A0A0F9B2N5"/>
<protein>
    <submittedName>
        <fullName evidence="1">Uncharacterized protein</fullName>
    </submittedName>
</protein>
<proteinExistence type="predicted"/>
<comment type="caution">
    <text evidence="1">The sequence shown here is derived from an EMBL/GenBank/DDBJ whole genome shotgun (WGS) entry which is preliminary data.</text>
</comment>
<gene>
    <name evidence="1" type="ORF">LCGC14_2500840</name>
</gene>
<dbReference type="EMBL" id="LAZR01039874">
    <property type="protein sequence ID" value="KKL15915.1"/>
    <property type="molecule type" value="Genomic_DNA"/>
</dbReference>
<evidence type="ECO:0000313" key="1">
    <source>
        <dbReference type="EMBL" id="KKL15915.1"/>
    </source>
</evidence>
<sequence>MAATTEQMVSFCLSHLADAIKWHRANSNPSDQRIRDFGEGFKQGWREALATAKLHNYPTGEEE</sequence>
<accession>A0A0F9B2N5</accession>
<organism evidence="1">
    <name type="scientific">marine sediment metagenome</name>
    <dbReference type="NCBI Taxonomy" id="412755"/>
    <lineage>
        <taxon>unclassified sequences</taxon>
        <taxon>metagenomes</taxon>
        <taxon>ecological metagenomes</taxon>
    </lineage>
</organism>
<name>A0A0F9B2N5_9ZZZZ</name>